<dbReference type="Gene3D" id="3.30.70.330">
    <property type="match status" value="1"/>
</dbReference>
<dbReference type="EMBL" id="DUZY01000001">
    <property type="protein sequence ID" value="DAD23014.1"/>
    <property type="molecule type" value="Genomic_DNA"/>
</dbReference>
<reference evidence="2 3" key="1">
    <citation type="journal article" date="2020" name="Mol. Biol. Evol.">
        <title>Distinct Expression and Methylation Patterns for Genes with Different Fates following a Single Whole-Genome Duplication in Flowering Plants.</title>
        <authorList>
            <person name="Shi T."/>
            <person name="Rahmani R.S."/>
            <person name="Gugger P.F."/>
            <person name="Wang M."/>
            <person name="Li H."/>
            <person name="Zhang Y."/>
            <person name="Li Z."/>
            <person name="Wang Q."/>
            <person name="Van de Peer Y."/>
            <person name="Marchal K."/>
            <person name="Chen J."/>
        </authorList>
    </citation>
    <scope>NUCLEOTIDE SEQUENCE [LARGE SCALE GENOMIC DNA]</scope>
    <source>
        <tissue evidence="2">Leaf</tissue>
    </source>
</reference>
<dbReference type="Pfam" id="PF00076">
    <property type="entry name" value="RRM_1"/>
    <property type="match status" value="1"/>
</dbReference>
<protein>
    <recommendedName>
        <fullName evidence="1">RRM domain-containing protein</fullName>
    </recommendedName>
</protein>
<name>A0A822XN16_NELNU</name>
<dbReference type="InterPro" id="IPR012677">
    <property type="entry name" value="Nucleotide-bd_a/b_plait_sf"/>
</dbReference>
<feature type="domain" description="RRM" evidence="1">
    <location>
        <begin position="4"/>
        <end position="30"/>
    </location>
</feature>
<dbReference type="InterPro" id="IPR000504">
    <property type="entry name" value="RRM_dom"/>
</dbReference>
<dbReference type="AlphaFoldDB" id="A0A822XN16"/>
<accession>A0A822XN16</accession>
<evidence type="ECO:0000313" key="3">
    <source>
        <dbReference type="Proteomes" id="UP000607653"/>
    </source>
</evidence>
<evidence type="ECO:0000313" key="2">
    <source>
        <dbReference type="EMBL" id="DAD23014.1"/>
    </source>
</evidence>
<organism evidence="2 3">
    <name type="scientific">Nelumbo nucifera</name>
    <name type="common">Sacred lotus</name>
    <dbReference type="NCBI Taxonomy" id="4432"/>
    <lineage>
        <taxon>Eukaryota</taxon>
        <taxon>Viridiplantae</taxon>
        <taxon>Streptophyta</taxon>
        <taxon>Embryophyta</taxon>
        <taxon>Tracheophyta</taxon>
        <taxon>Spermatophyta</taxon>
        <taxon>Magnoliopsida</taxon>
        <taxon>Proteales</taxon>
        <taxon>Nelumbonaceae</taxon>
        <taxon>Nelumbo</taxon>
    </lineage>
</organism>
<dbReference type="SUPFAM" id="SSF54928">
    <property type="entry name" value="RNA-binding domain, RBD"/>
    <property type="match status" value="1"/>
</dbReference>
<gene>
    <name evidence="2" type="ORF">HUJ06_024477</name>
</gene>
<dbReference type="GO" id="GO:0003723">
    <property type="term" value="F:RNA binding"/>
    <property type="evidence" value="ECO:0007669"/>
    <property type="project" value="InterPro"/>
</dbReference>
<dbReference type="Proteomes" id="UP000607653">
    <property type="component" value="Unassembled WGS sequence"/>
</dbReference>
<comment type="caution">
    <text evidence="2">The sequence shown here is derived from an EMBL/GenBank/DDBJ whole genome shotgun (WGS) entry which is preliminary data.</text>
</comment>
<dbReference type="InterPro" id="IPR035979">
    <property type="entry name" value="RBD_domain_sf"/>
</dbReference>
<evidence type="ECO:0000259" key="1">
    <source>
        <dbReference type="Pfam" id="PF00076"/>
    </source>
</evidence>
<sequence length="35" mass="4348">MSRVYVGNLDPRVTERELKDEFRDYGVIRRYGFYF</sequence>
<proteinExistence type="predicted"/>
<keyword evidence="3" id="KW-1185">Reference proteome</keyword>